<feature type="domain" description="Uroporphyrinogen decarboxylase (URO-D)" evidence="1">
    <location>
        <begin position="87"/>
        <end position="333"/>
    </location>
</feature>
<proteinExistence type="predicted"/>
<dbReference type="Pfam" id="PF01208">
    <property type="entry name" value="URO-D"/>
    <property type="match status" value="1"/>
</dbReference>
<dbReference type="GO" id="GO:0006779">
    <property type="term" value="P:porphyrin-containing compound biosynthetic process"/>
    <property type="evidence" value="ECO:0007669"/>
    <property type="project" value="InterPro"/>
</dbReference>
<comment type="caution">
    <text evidence="2">The sequence shown here is derived from an EMBL/GenBank/DDBJ whole genome shotgun (WGS) entry which is preliminary data.</text>
</comment>
<gene>
    <name evidence="2" type="ORF">A8806_1284</name>
</gene>
<sequence>MNGRERVLAAIEFRNPDRIPLDVWILPAAREEYGERLEQVLKQRERDIVSVAGPLDMGADERYYEIGSFVDPWGSGWRNIQKGIIGEVKTPVFEEYDEIDSYRPPIEQFLQEWEASKEDLEKQIAAHREQGKFILGGWISLFERMQYLRGTENLYCDIALDEEEMYKMISYVMDFERIYVEKWLELDIDAIGFGDDWGSQISLLISPDKWRAIFKPLYKELIDTIKSAGRKVFFHSDGYIYDLYPEFIELGVDAVNSQLWCMGVEKIAEKFAGKITFWGEISRQTTLPKGTPEEIAECAEMLKKFLQVNGGGLIGQSELNKDVPLENVEALLNVWD</sequence>
<dbReference type="Gene3D" id="3.20.20.210">
    <property type="match status" value="1"/>
</dbReference>
<protein>
    <submittedName>
        <fullName evidence="2">Uroporphyrinogen decarboxylase</fullName>
    </submittedName>
</protein>
<dbReference type="EMBL" id="QGDL01000028">
    <property type="protein sequence ID" value="PWJ17376.1"/>
    <property type="molecule type" value="Genomic_DNA"/>
</dbReference>
<dbReference type="OrthoDB" id="9815759at2"/>
<dbReference type="InterPro" id="IPR000257">
    <property type="entry name" value="Uroporphyrinogen_deCOase"/>
</dbReference>
<accession>A0A2Y9BMK1</accession>
<dbReference type="PANTHER" id="PTHR47099">
    <property type="entry name" value="METHYLCOBAMIDE:COM METHYLTRANSFERASE MTBA"/>
    <property type="match status" value="1"/>
</dbReference>
<dbReference type="Proteomes" id="UP000245845">
    <property type="component" value="Unassembled WGS sequence"/>
</dbReference>
<dbReference type="InterPro" id="IPR052024">
    <property type="entry name" value="Methanogen_methyltrans"/>
</dbReference>
<dbReference type="SUPFAM" id="SSF51726">
    <property type="entry name" value="UROD/MetE-like"/>
    <property type="match status" value="1"/>
</dbReference>
<dbReference type="InterPro" id="IPR038071">
    <property type="entry name" value="UROD/MetE-like_sf"/>
</dbReference>
<evidence type="ECO:0000313" key="2">
    <source>
        <dbReference type="EMBL" id="PWJ17376.1"/>
    </source>
</evidence>
<organism evidence="2 3">
    <name type="scientific">Faecalicatena orotica</name>
    <dbReference type="NCBI Taxonomy" id="1544"/>
    <lineage>
        <taxon>Bacteria</taxon>
        <taxon>Bacillati</taxon>
        <taxon>Bacillota</taxon>
        <taxon>Clostridia</taxon>
        <taxon>Lachnospirales</taxon>
        <taxon>Lachnospiraceae</taxon>
        <taxon>Faecalicatena</taxon>
    </lineage>
</organism>
<dbReference type="PANTHER" id="PTHR47099:SF1">
    <property type="entry name" value="METHYLCOBAMIDE:COM METHYLTRANSFERASE MTBA"/>
    <property type="match status" value="1"/>
</dbReference>
<keyword evidence="3" id="KW-1185">Reference proteome</keyword>
<name>A0A2Y9BMK1_9FIRM</name>
<dbReference type="AlphaFoldDB" id="A0A2Y9BMK1"/>
<reference evidence="2 3" key="1">
    <citation type="submission" date="2018-05" db="EMBL/GenBank/DDBJ databases">
        <title>The Hungate 1000. A catalogue of reference genomes from the rumen microbiome.</title>
        <authorList>
            <person name="Kelly W."/>
        </authorList>
    </citation>
    <scope>NUCLEOTIDE SEQUENCE [LARGE SCALE GENOMIC DNA]</scope>
    <source>
        <strain evidence="2 3">NLAE-zl-C242</strain>
    </source>
</reference>
<dbReference type="RefSeq" id="WP_109734010.1">
    <property type="nucleotide sequence ID" value="NZ_BAAACK010000029.1"/>
</dbReference>
<evidence type="ECO:0000259" key="1">
    <source>
        <dbReference type="Pfam" id="PF01208"/>
    </source>
</evidence>
<dbReference type="GO" id="GO:0004853">
    <property type="term" value="F:uroporphyrinogen decarboxylase activity"/>
    <property type="evidence" value="ECO:0007669"/>
    <property type="project" value="InterPro"/>
</dbReference>
<evidence type="ECO:0000313" key="3">
    <source>
        <dbReference type="Proteomes" id="UP000245845"/>
    </source>
</evidence>